<dbReference type="AlphaFoldDB" id="A0A381Q741"/>
<feature type="domain" description="NadR/Ttd14 AAA" evidence="1">
    <location>
        <begin position="24"/>
        <end position="181"/>
    </location>
</feature>
<dbReference type="PANTHER" id="PTHR37512:SF1">
    <property type="entry name" value="NADR_TTD14 AAA DOMAIN-CONTAINING PROTEIN"/>
    <property type="match status" value="1"/>
</dbReference>
<dbReference type="InterPro" id="IPR027417">
    <property type="entry name" value="P-loop_NTPase"/>
</dbReference>
<proteinExistence type="predicted"/>
<evidence type="ECO:0000259" key="1">
    <source>
        <dbReference type="Pfam" id="PF13521"/>
    </source>
</evidence>
<feature type="non-terminal residue" evidence="2">
    <location>
        <position position="1"/>
    </location>
</feature>
<dbReference type="InterPro" id="IPR052735">
    <property type="entry name" value="NAD_biosynth-regulator"/>
</dbReference>
<name>A0A381Q741_9ZZZZ</name>
<protein>
    <recommendedName>
        <fullName evidence="1">NadR/Ttd14 AAA domain-containing protein</fullName>
    </recommendedName>
</protein>
<sequence length="193" mass="21395">VKSIPALQMTDSSSTSQSRPVLFKVVVTGSECTGKTTLVQALAARFETAFSTEGARNYLDEVQRPLSFADVEPIAHRQMSLEGEALEQAGSLAILDTDLVSTMIYSRHYYGGCKTWITEMAVSRMADLYLVCDIDVPWTEDGLQRNQGEPGQRLQLHQTFISELDRIHAPYEILSGSADTRLERATTIIKAHL</sequence>
<dbReference type="EMBL" id="UINC01001235">
    <property type="protein sequence ID" value="SUZ75141.1"/>
    <property type="molecule type" value="Genomic_DNA"/>
</dbReference>
<dbReference type="Pfam" id="PF13521">
    <property type="entry name" value="AAA_28"/>
    <property type="match status" value="1"/>
</dbReference>
<reference evidence="2" key="1">
    <citation type="submission" date="2018-05" db="EMBL/GenBank/DDBJ databases">
        <authorList>
            <person name="Lanie J.A."/>
            <person name="Ng W.-L."/>
            <person name="Kazmierczak K.M."/>
            <person name="Andrzejewski T.M."/>
            <person name="Davidsen T.M."/>
            <person name="Wayne K.J."/>
            <person name="Tettelin H."/>
            <person name="Glass J.I."/>
            <person name="Rusch D."/>
            <person name="Podicherti R."/>
            <person name="Tsui H.-C.T."/>
            <person name="Winkler M.E."/>
        </authorList>
    </citation>
    <scope>NUCLEOTIDE SEQUENCE</scope>
</reference>
<dbReference type="InterPro" id="IPR038727">
    <property type="entry name" value="NadR/Ttd14_AAA_dom"/>
</dbReference>
<organism evidence="2">
    <name type="scientific">marine metagenome</name>
    <dbReference type="NCBI Taxonomy" id="408172"/>
    <lineage>
        <taxon>unclassified sequences</taxon>
        <taxon>metagenomes</taxon>
        <taxon>ecological metagenomes</taxon>
    </lineage>
</organism>
<gene>
    <name evidence="2" type="ORF">METZ01_LOCUS27995</name>
</gene>
<dbReference type="SUPFAM" id="SSF52540">
    <property type="entry name" value="P-loop containing nucleoside triphosphate hydrolases"/>
    <property type="match status" value="1"/>
</dbReference>
<dbReference type="Gene3D" id="3.40.50.300">
    <property type="entry name" value="P-loop containing nucleotide triphosphate hydrolases"/>
    <property type="match status" value="1"/>
</dbReference>
<evidence type="ECO:0000313" key="2">
    <source>
        <dbReference type="EMBL" id="SUZ75141.1"/>
    </source>
</evidence>
<accession>A0A381Q741</accession>
<dbReference type="PANTHER" id="PTHR37512">
    <property type="entry name" value="TRIFUNCTIONAL NAD BIOSYNTHESIS/REGULATOR PROTEIN NADR"/>
    <property type="match status" value="1"/>
</dbReference>